<dbReference type="Gene3D" id="3.40.50.300">
    <property type="entry name" value="P-loop containing nucleotide triphosphate hydrolases"/>
    <property type="match status" value="1"/>
</dbReference>
<protein>
    <submittedName>
        <fullName evidence="6">Sulfotransferase family cytosolic 1B member 1-like</fullName>
    </submittedName>
</protein>
<dbReference type="Proteomes" id="UP000694867">
    <property type="component" value="Unplaced"/>
</dbReference>
<dbReference type="InterPro" id="IPR027417">
    <property type="entry name" value="P-loop_NTPase"/>
</dbReference>
<name>A0AAJ6QN47_9ACAR</name>
<gene>
    <name evidence="6" type="primary">LOC100902387</name>
</gene>
<dbReference type="PANTHER" id="PTHR11783">
    <property type="entry name" value="SULFOTRANSFERASE SULT"/>
    <property type="match status" value="1"/>
</dbReference>
<reference evidence="6" key="1">
    <citation type="submission" date="2025-08" db="UniProtKB">
        <authorList>
            <consortium name="RefSeq"/>
        </authorList>
    </citation>
    <scope>IDENTIFICATION</scope>
</reference>
<sequence length="297" mass="34455">MDIGSLKSRILHGTRFPTIFKSEYLEEAFAFRPHDDDIVLRTYPKCGTNWVKHIILHLLDHENFDGDIAKAQEACPFLEKSGTKGLKPGSLFMTHLPFNVDTFNPNAKYVIVLRNPRDVAVSFYHFSTRIATASGDFPKGIYWFPRFAELFLKGEIWYGDYMEYHGDMLEGLKKYGRPENILFVVYEKMKNHPREEIKRIAEFIGGKAADSIKDEKILSMILERTSVEFMKERADKLSRQNPDESDEPRRGTQAVQFVRKGVVGDHVNYFTPEIHKAFDDYIASDPRNKEIMDRFEA</sequence>
<dbReference type="SUPFAM" id="SSF52540">
    <property type="entry name" value="P-loop containing nucleoside triphosphate hydrolases"/>
    <property type="match status" value="1"/>
</dbReference>
<evidence type="ECO:0000256" key="2">
    <source>
        <dbReference type="ARBA" id="ARBA00022679"/>
    </source>
</evidence>
<feature type="domain" description="Sulfotransferase" evidence="4">
    <location>
        <begin position="35"/>
        <end position="283"/>
    </location>
</feature>
<proteinExistence type="inferred from homology"/>
<accession>A0AAJ6QN47</accession>
<dbReference type="InterPro" id="IPR000863">
    <property type="entry name" value="Sulfotransferase_dom"/>
</dbReference>
<evidence type="ECO:0000256" key="3">
    <source>
        <dbReference type="SAM" id="MobiDB-lite"/>
    </source>
</evidence>
<evidence type="ECO:0000313" key="5">
    <source>
        <dbReference type="Proteomes" id="UP000694867"/>
    </source>
</evidence>
<feature type="region of interest" description="Disordered" evidence="3">
    <location>
        <begin position="233"/>
        <end position="253"/>
    </location>
</feature>
<organism evidence="5 6">
    <name type="scientific">Galendromus occidentalis</name>
    <name type="common">western predatory mite</name>
    <dbReference type="NCBI Taxonomy" id="34638"/>
    <lineage>
        <taxon>Eukaryota</taxon>
        <taxon>Metazoa</taxon>
        <taxon>Ecdysozoa</taxon>
        <taxon>Arthropoda</taxon>
        <taxon>Chelicerata</taxon>
        <taxon>Arachnida</taxon>
        <taxon>Acari</taxon>
        <taxon>Parasitiformes</taxon>
        <taxon>Mesostigmata</taxon>
        <taxon>Gamasina</taxon>
        <taxon>Phytoseioidea</taxon>
        <taxon>Phytoseiidae</taxon>
        <taxon>Typhlodrominae</taxon>
        <taxon>Galendromus</taxon>
    </lineage>
</organism>
<evidence type="ECO:0000259" key="4">
    <source>
        <dbReference type="Pfam" id="PF00685"/>
    </source>
</evidence>
<feature type="compositionally biased region" description="Basic and acidic residues" evidence="3">
    <location>
        <begin position="233"/>
        <end position="250"/>
    </location>
</feature>
<evidence type="ECO:0000256" key="1">
    <source>
        <dbReference type="ARBA" id="ARBA00005771"/>
    </source>
</evidence>
<dbReference type="GeneID" id="100902387"/>
<dbReference type="RefSeq" id="XP_003738097.1">
    <property type="nucleotide sequence ID" value="XM_003738049.1"/>
</dbReference>
<dbReference type="AlphaFoldDB" id="A0AAJ6QN47"/>
<keyword evidence="2" id="KW-0808">Transferase</keyword>
<keyword evidence="5" id="KW-1185">Reference proteome</keyword>
<comment type="similarity">
    <text evidence="1">Belongs to the sulfotransferase 1 family.</text>
</comment>
<dbReference type="KEGG" id="goe:100902387"/>
<evidence type="ECO:0000313" key="6">
    <source>
        <dbReference type="RefSeq" id="XP_003738097.1"/>
    </source>
</evidence>
<dbReference type="Pfam" id="PF00685">
    <property type="entry name" value="Sulfotransfer_1"/>
    <property type="match status" value="1"/>
</dbReference>
<dbReference type="GO" id="GO:0008146">
    <property type="term" value="F:sulfotransferase activity"/>
    <property type="evidence" value="ECO:0007669"/>
    <property type="project" value="InterPro"/>
</dbReference>